<dbReference type="Proteomes" id="UP000612329">
    <property type="component" value="Unassembled WGS sequence"/>
</dbReference>
<dbReference type="EMBL" id="BMNR01000014">
    <property type="protein sequence ID" value="GGK35629.1"/>
    <property type="molecule type" value="Genomic_DNA"/>
</dbReference>
<protein>
    <recommendedName>
        <fullName evidence="1">Thioredoxin-like fold domain-containing protein</fullName>
    </recommendedName>
</protein>
<evidence type="ECO:0000259" key="1">
    <source>
        <dbReference type="Pfam" id="PF13098"/>
    </source>
</evidence>
<gene>
    <name evidence="2" type="ORF">GCM10007962_32510</name>
</gene>
<feature type="domain" description="Thioredoxin-like fold" evidence="1">
    <location>
        <begin position="210"/>
        <end position="315"/>
    </location>
</feature>
<sequence length="327" mass="38104">MKKTFVYILISLFSIGTLSSQTDCETILSKEINLTFNEKSDLDILNNTFSKLINCGLEEIDVEFFANGPILATLLIPIINENKGKVTYQNLFDKILEFKQTPKYKEAIDIFKTSNELSKRKIDLNNWSEDKKLLQKIEVLSKYCDEFYLYLKENDYSNKTYKEAWEEFAETKSKFQPKSVSENTAEFLKLLENQGNLEFQDLLNQSIKLNKPLLLYFTGYACVNSRKIEQNLLRNAEIVSKLKDDFVFVSLYVDDRSELPQKEWITDKSSGKVGKTIGSKYAKLQKDMFNTNYQPYFVILDQNGKKQKEQGYTTDIEILKDFLRTSE</sequence>
<dbReference type="RefSeq" id="WP_188655178.1">
    <property type="nucleotide sequence ID" value="NZ_BMNR01000014.1"/>
</dbReference>
<dbReference type="Gene3D" id="3.40.30.10">
    <property type="entry name" value="Glutaredoxin"/>
    <property type="match status" value="1"/>
</dbReference>
<keyword evidence="3" id="KW-1185">Reference proteome</keyword>
<proteinExistence type="predicted"/>
<name>A0A8J3BP82_9FLAO</name>
<reference evidence="2" key="1">
    <citation type="journal article" date="2014" name="Int. J. Syst. Evol. Microbiol.">
        <title>Complete genome sequence of Corynebacterium casei LMG S-19264T (=DSM 44701T), isolated from a smear-ripened cheese.</title>
        <authorList>
            <consortium name="US DOE Joint Genome Institute (JGI-PGF)"/>
            <person name="Walter F."/>
            <person name="Albersmeier A."/>
            <person name="Kalinowski J."/>
            <person name="Ruckert C."/>
        </authorList>
    </citation>
    <scope>NUCLEOTIDE SEQUENCE</scope>
    <source>
        <strain evidence="2">JCM 12862</strain>
    </source>
</reference>
<dbReference type="Pfam" id="PF13098">
    <property type="entry name" value="Thioredoxin_2"/>
    <property type="match status" value="1"/>
</dbReference>
<reference evidence="2" key="2">
    <citation type="submission" date="2020-09" db="EMBL/GenBank/DDBJ databases">
        <authorList>
            <person name="Sun Q."/>
            <person name="Ohkuma M."/>
        </authorList>
    </citation>
    <scope>NUCLEOTIDE SEQUENCE</scope>
    <source>
        <strain evidence="2">JCM 12862</strain>
    </source>
</reference>
<evidence type="ECO:0000313" key="3">
    <source>
        <dbReference type="Proteomes" id="UP000612329"/>
    </source>
</evidence>
<dbReference type="SUPFAM" id="SSF52833">
    <property type="entry name" value="Thioredoxin-like"/>
    <property type="match status" value="1"/>
</dbReference>
<organism evidence="2 3">
    <name type="scientific">Yeosuana aromativorans</name>
    <dbReference type="NCBI Taxonomy" id="288019"/>
    <lineage>
        <taxon>Bacteria</taxon>
        <taxon>Pseudomonadati</taxon>
        <taxon>Bacteroidota</taxon>
        <taxon>Flavobacteriia</taxon>
        <taxon>Flavobacteriales</taxon>
        <taxon>Flavobacteriaceae</taxon>
        <taxon>Yeosuana</taxon>
    </lineage>
</organism>
<accession>A0A8J3BP82</accession>
<comment type="caution">
    <text evidence="2">The sequence shown here is derived from an EMBL/GenBank/DDBJ whole genome shotgun (WGS) entry which is preliminary data.</text>
</comment>
<evidence type="ECO:0000313" key="2">
    <source>
        <dbReference type="EMBL" id="GGK35629.1"/>
    </source>
</evidence>
<dbReference type="InterPro" id="IPR036249">
    <property type="entry name" value="Thioredoxin-like_sf"/>
</dbReference>
<dbReference type="InterPro" id="IPR012336">
    <property type="entry name" value="Thioredoxin-like_fold"/>
</dbReference>
<dbReference type="AlphaFoldDB" id="A0A8J3BP82"/>